<comment type="caution">
    <text evidence="2">The sequence shown here is derived from an EMBL/GenBank/DDBJ whole genome shotgun (WGS) entry which is preliminary data.</text>
</comment>
<feature type="region of interest" description="Disordered" evidence="1">
    <location>
        <begin position="72"/>
        <end position="98"/>
    </location>
</feature>
<reference evidence="2" key="2">
    <citation type="submission" date="2021-09" db="EMBL/GenBank/DDBJ databases">
        <authorList>
            <person name="Jia N."/>
            <person name="Wang J."/>
            <person name="Shi W."/>
            <person name="Du L."/>
            <person name="Sun Y."/>
            <person name="Zhan W."/>
            <person name="Jiang J."/>
            <person name="Wang Q."/>
            <person name="Zhang B."/>
            <person name="Ji P."/>
            <person name="Sakyi L.B."/>
            <person name="Cui X."/>
            <person name="Yuan T."/>
            <person name="Jiang B."/>
            <person name="Yang W."/>
            <person name="Lam T.T.-Y."/>
            <person name="Chang Q."/>
            <person name="Ding S."/>
            <person name="Wang X."/>
            <person name="Zhu J."/>
            <person name="Ruan X."/>
            <person name="Zhao L."/>
            <person name="Wei J."/>
            <person name="Que T."/>
            <person name="Du C."/>
            <person name="Cheng J."/>
            <person name="Dai P."/>
            <person name="Han X."/>
            <person name="Huang E."/>
            <person name="Gao Y."/>
            <person name="Liu J."/>
            <person name="Shao H."/>
            <person name="Ye R."/>
            <person name="Li L."/>
            <person name="Wei W."/>
            <person name="Wang X."/>
            <person name="Wang C."/>
            <person name="Huo Q."/>
            <person name="Li W."/>
            <person name="Guo W."/>
            <person name="Chen H."/>
            <person name="Chen S."/>
            <person name="Zhou L."/>
            <person name="Zhou L."/>
            <person name="Ni X."/>
            <person name="Tian J."/>
            <person name="Zhou Y."/>
            <person name="Sheng Y."/>
            <person name="Liu T."/>
            <person name="Pan Y."/>
            <person name="Xia L."/>
            <person name="Li J."/>
            <person name="Zhao F."/>
            <person name="Cao W."/>
        </authorList>
    </citation>
    <scope>NUCLEOTIDE SEQUENCE</scope>
    <source>
        <strain evidence="2">Rmic-2018</strain>
        <tissue evidence="2">Larvae</tissue>
    </source>
</reference>
<feature type="region of interest" description="Disordered" evidence="1">
    <location>
        <begin position="1"/>
        <end position="21"/>
    </location>
</feature>
<dbReference type="EMBL" id="JABSTU010000001">
    <property type="protein sequence ID" value="KAH8040057.1"/>
    <property type="molecule type" value="Genomic_DNA"/>
</dbReference>
<keyword evidence="3" id="KW-1185">Reference proteome</keyword>
<accession>A0A9J6F0N4</accession>
<reference evidence="2" key="1">
    <citation type="journal article" date="2020" name="Cell">
        <title>Large-Scale Comparative Analyses of Tick Genomes Elucidate Their Genetic Diversity and Vector Capacities.</title>
        <authorList>
            <consortium name="Tick Genome and Microbiome Consortium (TIGMIC)"/>
            <person name="Jia N."/>
            <person name="Wang J."/>
            <person name="Shi W."/>
            <person name="Du L."/>
            <person name="Sun Y."/>
            <person name="Zhan W."/>
            <person name="Jiang J.F."/>
            <person name="Wang Q."/>
            <person name="Zhang B."/>
            <person name="Ji P."/>
            <person name="Bell-Sakyi L."/>
            <person name="Cui X.M."/>
            <person name="Yuan T.T."/>
            <person name="Jiang B.G."/>
            <person name="Yang W.F."/>
            <person name="Lam T.T."/>
            <person name="Chang Q.C."/>
            <person name="Ding S.J."/>
            <person name="Wang X.J."/>
            <person name="Zhu J.G."/>
            <person name="Ruan X.D."/>
            <person name="Zhao L."/>
            <person name="Wei J.T."/>
            <person name="Ye R.Z."/>
            <person name="Que T.C."/>
            <person name="Du C.H."/>
            <person name="Zhou Y.H."/>
            <person name="Cheng J.X."/>
            <person name="Dai P.F."/>
            <person name="Guo W.B."/>
            <person name="Han X.H."/>
            <person name="Huang E.J."/>
            <person name="Li L.F."/>
            <person name="Wei W."/>
            <person name="Gao Y.C."/>
            <person name="Liu J.Z."/>
            <person name="Shao H.Z."/>
            <person name="Wang X."/>
            <person name="Wang C.C."/>
            <person name="Yang T.C."/>
            <person name="Huo Q.B."/>
            <person name="Li W."/>
            <person name="Chen H.Y."/>
            <person name="Chen S.E."/>
            <person name="Zhou L.G."/>
            <person name="Ni X.B."/>
            <person name="Tian J.H."/>
            <person name="Sheng Y."/>
            <person name="Liu T."/>
            <person name="Pan Y.S."/>
            <person name="Xia L.Y."/>
            <person name="Li J."/>
            <person name="Zhao F."/>
            <person name="Cao W.C."/>
        </authorList>
    </citation>
    <scope>NUCLEOTIDE SEQUENCE</scope>
    <source>
        <strain evidence="2">Rmic-2018</strain>
    </source>
</reference>
<evidence type="ECO:0000256" key="1">
    <source>
        <dbReference type="SAM" id="MobiDB-lite"/>
    </source>
</evidence>
<feature type="compositionally biased region" description="Low complexity" evidence="1">
    <location>
        <begin position="1"/>
        <end position="15"/>
    </location>
</feature>
<name>A0A9J6F0N4_RHIMP</name>
<sequence>MDMYSSSQDSVSYVQATSPQPSGFPPLTVSMDWSKSLSFFSLTKASNVVISSSVHMVREAREDVIVPSARRQRKSNVGVMGTGEAETATGGSGHEPSTQRDRLYMPFLSVASSVNLPPVSGSTGLAATTLRPDASAYTWGGRVQKTCLFRLNAPSSGQCKRA</sequence>
<dbReference type="Proteomes" id="UP000821866">
    <property type="component" value="Chromosome 1"/>
</dbReference>
<evidence type="ECO:0000313" key="2">
    <source>
        <dbReference type="EMBL" id="KAH8040057.1"/>
    </source>
</evidence>
<proteinExistence type="predicted"/>
<organism evidence="2 3">
    <name type="scientific">Rhipicephalus microplus</name>
    <name type="common">Cattle tick</name>
    <name type="synonym">Boophilus microplus</name>
    <dbReference type="NCBI Taxonomy" id="6941"/>
    <lineage>
        <taxon>Eukaryota</taxon>
        <taxon>Metazoa</taxon>
        <taxon>Ecdysozoa</taxon>
        <taxon>Arthropoda</taxon>
        <taxon>Chelicerata</taxon>
        <taxon>Arachnida</taxon>
        <taxon>Acari</taxon>
        <taxon>Parasitiformes</taxon>
        <taxon>Ixodida</taxon>
        <taxon>Ixodoidea</taxon>
        <taxon>Ixodidae</taxon>
        <taxon>Rhipicephalinae</taxon>
        <taxon>Rhipicephalus</taxon>
        <taxon>Boophilus</taxon>
    </lineage>
</organism>
<dbReference type="AlphaFoldDB" id="A0A9J6F0N4"/>
<evidence type="ECO:0000313" key="3">
    <source>
        <dbReference type="Proteomes" id="UP000821866"/>
    </source>
</evidence>
<protein>
    <submittedName>
        <fullName evidence="2">Uncharacterized protein</fullName>
    </submittedName>
</protein>
<gene>
    <name evidence="2" type="ORF">HPB51_009313</name>
</gene>